<dbReference type="PANTHER" id="PTHR24126:SF14">
    <property type="entry name" value="ANK_REP_REGION DOMAIN-CONTAINING PROTEIN"/>
    <property type="match status" value="1"/>
</dbReference>
<dbReference type="InterPro" id="IPR036047">
    <property type="entry name" value="F-box-like_dom_sf"/>
</dbReference>
<dbReference type="Proteomes" id="UP001610334">
    <property type="component" value="Unassembled WGS sequence"/>
</dbReference>
<protein>
    <submittedName>
        <fullName evidence="5">Ankyrin repeat-containing domain protein</fullName>
    </submittedName>
</protein>
<evidence type="ECO:0000313" key="5">
    <source>
        <dbReference type="EMBL" id="KAL2810710.1"/>
    </source>
</evidence>
<evidence type="ECO:0000256" key="3">
    <source>
        <dbReference type="PROSITE-ProRule" id="PRU00023"/>
    </source>
</evidence>
<dbReference type="Pfam" id="PF12937">
    <property type="entry name" value="F-box-like"/>
    <property type="match status" value="1"/>
</dbReference>
<dbReference type="PANTHER" id="PTHR24126">
    <property type="entry name" value="ANKYRIN REPEAT, PH AND SEC7 DOMAIN CONTAINING PROTEIN SECG-RELATED"/>
    <property type="match status" value="1"/>
</dbReference>
<dbReference type="Pfam" id="PF00023">
    <property type="entry name" value="Ank"/>
    <property type="match status" value="1"/>
</dbReference>
<feature type="repeat" description="ANK" evidence="3">
    <location>
        <begin position="105"/>
        <end position="137"/>
    </location>
</feature>
<keyword evidence="1" id="KW-0677">Repeat</keyword>
<dbReference type="PRINTS" id="PR01415">
    <property type="entry name" value="ANKYRIN"/>
</dbReference>
<dbReference type="PROSITE" id="PS50181">
    <property type="entry name" value="FBOX"/>
    <property type="match status" value="1"/>
</dbReference>
<dbReference type="SMART" id="SM00248">
    <property type="entry name" value="ANK"/>
    <property type="match status" value="7"/>
</dbReference>
<dbReference type="InterPro" id="IPR001810">
    <property type="entry name" value="F-box_dom"/>
</dbReference>
<feature type="repeat" description="ANK" evidence="3">
    <location>
        <begin position="312"/>
        <end position="344"/>
    </location>
</feature>
<accession>A0ABR4H5H3</accession>
<sequence length="375" mass="42302">MLFDQLPNPLILHIASQLSQYDLNSLIQTCRYLYNFLLTQLYRNDIRNKSFSALHHQCKNGHLGALRKLFMAVQAMDTDDQLRWDVQMSHFVHRPRIQVYGVCLPQRNPMHWAIENGHIEVVKFLLQNDFRADLQSHSHGRAGLDIAAIRGDLEMVKVLIKAGADVLYIKGFNLSVLSEVASYGREGSEHVLAFLLPLVLRELRNRGEGVEKYFRLTRTALLLAIPHGRVKLVELLLPEVGSPNFTPGSLLLHAVQAKSVELMKVLLRHGADPNITKKGVYNATLWAAELGYTDIVEVLVDGGADPDFLDRSGRTPLSLAAEKGHVETVQLLLGYGVDVSLRDSVRDWRPLEWAVYGQKPDVVRILQPITEGGWW</sequence>
<keyword evidence="2 3" id="KW-0040">ANK repeat</keyword>
<evidence type="ECO:0000259" key="4">
    <source>
        <dbReference type="PROSITE" id="PS50181"/>
    </source>
</evidence>
<reference evidence="5 6" key="1">
    <citation type="submission" date="2024-07" db="EMBL/GenBank/DDBJ databases">
        <title>Section-level genome sequencing and comparative genomics of Aspergillus sections Usti and Cavernicolus.</title>
        <authorList>
            <consortium name="Lawrence Berkeley National Laboratory"/>
            <person name="Nybo J.L."/>
            <person name="Vesth T.C."/>
            <person name="Theobald S."/>
            <person name="Frisvad J.C."/>
            <person name="Larsen T.O."/>
            <person name="Kjaerboelling I."/>
            <person name="Rothschild-Mancinelli K."/>
            <person name="Lyhne E.K."/>
            <person name="Kogle M.E."/>
            <person name="Barry K."/>
            <person name="Clum A."/>
            <person name="Na H."/>
            <person name="Ledsgaard L."/>
            <person name="Lin J."/>
            <person name="Lipzen A."/>
            <person name="Kuo A."/>
            <person name="Riley R."/>
            <person name="Mondo S."/>
            <person name="Labutti K."/>
            <person name="Haridas S."/>
            <person name="Pangalinan J."/>
            <person name="Salamov A.A."/>
            <person name="Simmons B.A."/>
            <person name="Magnuson J.K."/>
            <person name="Chen J."/>
            <person name="Drula E."/>
            <person name="Henrissat B."/>
            <person name="Wiebenga A."/>
            <person name="Lubbers R.J."/>
            <person name="Gomes A.C."/>
            <person name="Makela M.R."/>
            <person name="Stajich J."/>
            <person name="Grigoriev I.V."/>
            <person name="Mortensen U.H."/>
            <person name="De Vries R.P."/>
            <person name="Baker S.E."/>
            <person name="Andersen M.R."/>
        </authorList>
    </citation>
    <scope>NUCLEOTIDE SEQUENCE [LARGE SCALE GENOMIC DNA]</scope>
    <source>
        <strain evidence="5 6">CBS 588.65</strain>
    </source>
</reference>
<dbReference type="SUPFAM" id="SSF48403">
    <property type="entry name" value="Ankyrin repeat"/>
    <property type="match status" value="1"/>
</dbReference>
<organism evidence="5 6">
    <name type="scientific">Aspergillus granulosus</name>
    <dbReference type="NCBI Taxonomy" id="176169"/>
    <lineage>
        <taxon>Eukaryota</taxon>
        <taxon>Fungi</taxon>
        <taxon>Dikarya</taxon>
        <taxon>Ascomycota</taxon>
        <taxon>Pezizomycotina</taxon>
        <taxon>Eurotiomycetes</taxon>
        <taxon>Eurotiomycetidae</taxon>
        <taxon>Eurotiales</taxon>
        <taxon>Aspergillaceae</taxon>
        <taxon>Aspergillus</taxon>
        <taxon>Aspergillus subgen. Nidulantes</taxon>
    </lineage>
</organism>
<keyword evidence="6" id="KW-1185">Reference proteome</keyword>
<evidence type="ECO:0000256" key="1">
    <source>
        <dbReference type="ARBA" id="ARBA00022737"/>
    </source>
</evidence>
<feature type="domain" description="F-box" evidence="4">
    <location>
        <begin position="1"/>
        <end position="45"/>
    </location>
</feature>
<dbReference type="Gene3D" id="1.25.40.20">
    <property type="entry name" value="Ankyrin repeat-containing domain"/>
    <property type="match status" value="2"/>
</dbReference>
<evidence type="ECO:0000256" key="2">
    <source>
        <dbReference type="ARBA" id="ARBA00023043"/>
    </source>
</evidence>
<dbReference type="CDD" id="cd09917">
    <property type="entry name" value="F-box_SF"/>
    <property type="match status" value="1"/>
</dbReference>
<dbReference type="PROSITE" id="PS50297">
    <property type="entry name" value="ANK_REP_REGION"/>
    <property type="match status" value="3"/>
</dbReference>
<comment type="caution">
    <text evidence="5">The sequence shown here is derived from an EMBL/GenBank/DDBJ whole genome shotgun (WGS) entry which is preliminary data.</text>
</comment>
<dbReference type="Pfam" id="PF12796">
    <property type="entry name" value="Ank_2"/>
    <property type="match status" value="2"/>
</dbReference>
<proteinExistence type="predicted"/>
<dbReference type="PROSITE" id="PS50088">
    <property type="entry name" value="ANK_REPEAT"/>
    <property type="match status" value="3"/>
</dbReference>
<gene>
    <name evidence="5" type="ORF">BJX63DRAFT_434095</name>
</gene>
<dbReference type="SUPFAM" id="SSF81383">
    <property type="entry name" value="F-box domain"/>
    <property type="match status" value="1"/>
</dbReference>
<dbReference type="InterPro" id="IPR002110">
    <property type="entry name" value="Ankyrin_rpt"/>
</dbReference>
<dbReference type="InterPro" id="IPR036770">
    <property type="entry name" value="Ankyrin_rpt-contain_sf"/>
</dbReference>
<feature type="repeat" description="ANK" evidence="3">
    <location>
        <begin position="139"/>
        <end position="166"/>
    </location>
</feature>
<evidence type="ECO:0000313" key="6">
    <source>
        <dbReference type="Proteomes" id="UP001610334"/>
    </source>
</evidence>
<name>A0ABR4H5H3_9EURO</name>
<dbReference type="EMBL" id="JBFXLT010000068">
    <property type="protein sequence ID" value="KAL2810710.1"/>
    <property type="molecule type" value="Genomic_DNA"/>
</dbReference>